<evidence type="ECO:0000256" key="5">
    <source>
        <dbReference type="ARBA" id="ARBA00022741"/>
    </source>
</evidence>
<feature type="binding site" evidence="10">
    <location>
        <position position="39"/>
    </location>
    <ligand>
        <name>ATP</name>
        <dbReference type="ChEBI" id="CHEBI:30616"/>
    </ligand>
</feature>
<dbReference type="EC" id="2.7.11.1" evidence="2"/>
<evidence type="ECO:0000256" key="6">
    <source>
        <dbReference type="ARBA" id="ARBA00022777"/>
    </source>
</evidence>
<proteinExistence type="inferred from homology"/>
<sequence>MSNDKPVIPGYEALELLGAGGSGEVWAVRRADGMRLAAKLVHPSAVGTVAESDLLSRLDHDHVVRLREVLREDGDAGRQVLILDLAEGGSLADAIAARGTLTAGELVTVLTPIARTLHDLHGAGLVHSDISTGNILFTDAGKPLLADLGVSRLAGVYDDQVWATDAWAAPEVLAGGAAAPASDVWSLGAVAWACVTGTPPPPAVQRPELPEVAPHMSAAVLTLIDDAMSFDADRRPSAGEFALRLWRCATAQPAPVAGSAGARRRAVPDAPHGDEAQSPRVEPGLLTRRMIRAEKEAEQQAEPADGGIRAFARRVRSALSSALSWRRVLAPTAGALVATVLVLLATSVLPGRPTYAVGAVTGPPSTPATTAASNPATPTTSPAAPVQTPSRIVTDLVAARARAWNQEDPQLLALALAPNSPADKADRAALHSARQQGVDYQGLSFVPGQVSVTARDTDRMTVVVPIRRSDYVVTVAASTRSQPADSRRVTLHLVKVGDHWRIHSWT</sequence>
<keyword evidence="4" id="KW-0808">Transferase</keyword>
<evidence type="ECO:0000256" key="3">
    <source>
        <dbReference type="ARBA" id="ARBA00022527"/>
    </source>
</evidence>
<comment type="caution">
    <text evidence="13">The sequence shown here is derived from an EMBL/GenBank/DDBJ whole genome shotgun (WGS) entry which is preliminary data.</text>
</comment>
<comment type="catalytic activity">
    <reaction evidence="8">
        <text>L-threonyl-[protein] + ATP = O-phospho-L-threonyl-[protein] + ADP + H(+)</text>
        <dbReference type="Rhea" id="RHEA:46608"/>
        <dbReference type="Rhea" id="RHEA-COMP:11060"/>
        <dbReference type="Rhea" id="RHEA-COMP:11605"/>
        <dbReference type="ChEBI" id="CHEBI:15378"/>
        <dbReference type="ChEBI" id="CHEBI:30013"/>
        <dbReference type="ChEBI" id="CHEBI:30616"/>
        <dbReference type="ChEBI" id="CHEBI:61977"/>
        <dbReference type="ChEBI" id="CHEBI:456216"/>
        <dbReference type="EC" id="2.7.11.1"/>
    </reaction>
</comment>
<comment type="similarity">
    <text evidence="1">Belongs to the protein kinase superfamily. NEK Ser/Thr protein kinase family. NIMA subfamily.</text>
</comment>
<dbReference type="PROSITE" id="PS00107">
    <property type="entry name" value="PROTEIN_KINASE_ATP"/>
    <property type="match status" value="1"/>
</dbReference>
<reference evidence="13 14" key="1">
    <citation type="submission" date="2018-08" db="EMBL/GenBank/DDBJ databases">
        <title>Sequencing the genomes of 1000 actinobacteria strains.</title>
        <authorList>
            <person name="Klenk H.-P."/>
        </authorList>
    </citation>
    <scope>NUCLEOTIDE SEQUENCE [LARGE SCALE GENOMIC DNA]</scope>
    <source>
        <strain evidence="13 14">DSM 22967</strain>
    </source>
</reference>
<dbReference type="PROSITE" id="PS00109">
    <property type="entry name" value="PROTEIN_KINASE_TYR"/>
    <property type="match status" value="1"/>
</dbReference>
<keyword evidence="7 10" id="KW-0067">ATP-binding</keyword>
<keyword evidence="14" id="KW-1185">Reference proteome</keyword>
<dbReference type="InterPro" id="IPR011009">
    <property type="entry name" value="Kinase-like_dom_sf"/>
</dbReference>
<evidence type="ECO:0000256" key="1">
    <source>
        <dbReference type="ARBA" id="ARBA00010886"/>
    </source>
</evidence>
<keyword evidence="5 10" id="KW-0547">Nucleotide-binding</keyword>
<evidence type="ECO:0000256" key="10">
    <source>
        <dbReference type="PROSITE-ProRule" id="PRU10141"/>
    </source>
</evidence>
<feature type="region of interest" description="Disordered" evidence="11">
    <location>
        <begin position="257"/>
        <end position="284"/>
    </location>
</feature>
<dbReference type="GO" id="GO:0005524">
    <property type="term" value="F:ATP binding"/>
    <property type="evidence" value="ECO:0007669"/>
    <property type="project" value="UniProtKB-UniRule"/>
</dbReference>
<dbReference type="InterPro" id="IPR017441">
    <property type="entry name" value="Protein_kinase_ATP_BS"/>
</dbReference>
<dbReference type="SUPFAM" id="SSF56112">
    <property type="entry name" value="Protein kinase-like (PK-like)"/>
    <property type="match status" value="1"/>
</dbReference>
<evidence type="ECO:0000256" key="7">
    <source>
        <dbReference type="ARBA" id="ARBA00022840"/>
    </source>
</evidence>
<keyword evidence="3 13" id="KW-0723">Serine/threonine-protein kinase</keyword>
<evidence type="ECO:0000313" key="13">
    <source>
        <dbReference type="EMBL" id="REF31477.1"/>
    </source>
</evidence>
<comment type="catalytic activity">
    <reaction evidence="9">
        <text>L-seryl-[protein] + ATP = O-phospho-L-seryl-[protein] + ADP + H(+)</text>
        <dbReference type="Rhea" id="RHEA:17989"/>
        <dbReference type="Rhea" id="RHEA-COMP:9863"/>
        <dbReference type="Rhea" id="RHEA-COMP:11604"/>
        <dbReference type="ChEBI" id="CHEBI:15378"/>
        <dbReference type="ChEBI" id="CHEBI:29999"/>
        <dbReference type="ChEBI" id="CHEBI:30616"/>
        <dbReference type="ChEBI" id="CHEBI:83421"/>
        <dbReference type="ChEBI" id="CHEBI:456216"/>
        <dbReference type="EC" id="2.7.11.1"/>
    </reaction>
</comment>
<dbReference type="RefSeq" id="WP_170144087.1">
    <property type="nucleotide sequence ID" value="NZ_QTUA01000001.1"/>
</dbReference>
<dbReference type="Pfam" id="PF00069">
    <property type="entry name" value="Pkinase"/>
    <property type="match status" value="1"/>
</dbReference>
<dbReference type="CDD" id="cd14014">
    <property type="entry name" value="STKc_PknB_like"/>
    <property type="match status" value="1"/>
</dbReference>
<dbReference type="PANTHER" id="PTHR43671:SF98">
    <property type="entry name" value="SERINE_THREONINE-PROTEIN KINASE NEK11"/>
    <property type="match status" value="1"/>
</dbReference>
<dbReference type="InterPro" id="IPR000719">
    <property type="entry name" value="Prot_kinase_dom"/>
</dbReference>
<protein>
    <recommendedName>
        <fullName evidence="2">non-specific serine/threonine protein kinase</fullName>
        <ecNumber evidence="2">2.7.11.1</ecNumber>
    </recommendedName>
</protein>
<evidence type="ECO:0000256" key="2">
    <source>
        <dbReference type="ARBA" id="ARBA00012513"/>
    </source>
</evidence>
<organism evidence="13 14">
    <name type="scientific">Calidifontibacter indicus</name>
    <dbReference type="NCBI Taxonomy" id="419650"/>
    <lineage>
        <taxon>Bacteria</taxon>
        <taxon>Bacillati</taxon>
        <taxon>Actinomycetota</taxon>
        <taxon>Actinomycetes</taxon>
        <taxon>Micrococcales</taxon>
        <taxon>Dermacoccaceae</taxon>
        <taxon>Calidifontibacter</taxon>
    </lineage>
</organism>
<dbReference type="Gene3D" id="1.10.510.10">
    <property type="entry name" value="Transferase(Phosphotransferase) domain 1"/>
    <property type="match status" value="1"/>
</dbReference>
<evidence type="ECO:0000313" key="14">
    <source>
        <dbReference type="Proteomes" id="UP000256253"/>
    </source>
</evidence>
<evidence type="ECO:0000256" key="8">
    <source>
        <dbReference type="ARBA" id="ARBA00047899"/>
    </source>
</evidence>
<dbReference type="GO" id="GO:0004674">
    <property type="term" value="F:protein serine/threonine kinase activity"/>
    <property type="evidence" value="ECO:0007669"/>
    <property type="project" value="UniProtKB-KW"/>
</dbReference>
<evidence type="ECO:0000256" key="11">
    <source>
        <dbReference type="SAM" id="MobiDB-lite"/>
    </source>
</evidence>
<dbReference type="Proteomes" id="UP000256253">
    <property type="component" value="Unassembled WGS sequence"/>
</dbReference>
<dbReference type="EMBL" id="QTUA01000001">
    <property type="protein sequence ID" value="REF31477.1"/>
    <property type="molecule type" value="Genomic_DNA"/>
</dbReference>
<keyword evidence="6 13" id="KW-0418">Kinase</keyword>
<feature type="domain" description="Protein kinase" evidence="12">
    <location>
        <begin position="11"/>
        <end position="247"/>
    </location>
</feature>
<feature type="region of interest" description="Disordered" evidence="11">
    <location>
        <begin position="365"/>
        <end position="387"/>
    </location>
</feature>
<name>A0A3D9UQ82_9MICO</name>
<evidence type="ECO:0000256" key="9">
    <source>
        <dbReference type="ARBA" id="ARBA00048679"/>
    </source>
</evidence>
<dbReference type="PANTHER" id="PTHR43671">
    <property type="entry name" value="SERINE/THREONINE-PROTEIN KINASE NEK"/>
    <property type="match status" value="1"/>
</dbReference>
<accession>A0A3D9UQ82</accession>
<dbReference type="InterPro" id="IPR050660">
    <property type="entry name" value="NEK_Ser/Thr_kinase"/>
</dbReference>
<dbReference type="InterPro" id="IPR008266">
    <property type="entry name" value="Tyr_kinase_AS"/>
</dbReference>
<evidence type="ECO:0000256" key="4">
    <source>
        <dbReference type="ARBA" id="ARBA00022679"/>
    </source>
</evidence>
<evidence type="ECO:0000259" key="12">
    <source>
        <dbReference type="PROSITE" id="PS50011"/>
    </source>
</evidence>
<dbReference type="PROSITE" id="PS50011">
    <property type="entry name" value="PROTEIN_KINASE_DOM"/>
    <property type="match status" value="1"/>
</dbReference>
<gene>
    <name evidence="13" type="ORF">DFJ65_2545</name>
</gene>
<dbReference type="AlphaFoldDB" id="A0A3D9UQ82"/>